<feature type="region of interest" description="Disordered" evidence="15">
    <location>
        <begin position="348"/>
        <end position="379"/>
    </location>
</feature>
<dbReference type="GO" id="GO:0008270">
    <property type="term" value="F:zinc ion binding"/>
    <property type="evidence" value="ECO:0007669"/>
    <property type="project" value="UniProtKB-KW"/>
</dbReference>
<dbReference type="Pfam" id="PF13639">
    <property type="entry name" value="zf-RING_2"/>
    <property type="match status" value="1"/>
</dbReference>
<keyword evidence="11 16" id="KW-1133">Transmembrane helix</keyword>
<keyword evidence="12 16" id="KW-0472">Membrane</keyword>
<dbReference type="GO" id="GO:0061630">
    <property type="term" value="F:ubiquitin protein ligase activity"/>
    <property type="evidence" value="ECO:0007669"/>
    <property type="project" value="UniProtKB-EC"/>
</dbReference>
<evidence type="ECO:0000259" key="17">
    <source>
        <dbReference type="PROSITE" id="PS50089"/>
    </source>
</evidence>
<evidence type="ECO:0000256" key="11">
    <source>
        <dbReference type="ARBA" id="ARBA00022989"/>
    </source>
</evidence>
<evidence type="ECO:0000256" key="2">
    <source>
        <dbReference type="ARBA" id="ARBA00004167"/>
    </source>
</evidence>
<gene>
    <name evidence="18" type="ORF">CEY00_Acc12164</name>
</gene>
<dbReference type="GO" id="GO:0016020">
    <property type="term" value="C:membrane"/>
    <property type="evidence" value="ECO:0007669"/>
    <property type="project" value="UniProtKB-SubCell"/>
</dbReference>
<feature type="transmembrane region" description="Helical" evidence="16">
    <location>
        <begin position="68"/>
        <end position="89"/>
    </location>
</feature>
<dbReference type="Gene3D" id="3.30.40.10">
    <property type="entry name" value="Zinc/RING finger domain, C3HC4 (zinc finger)"/>
    <property type="match status" value="1"/>
</dbReference>
<evidence type="ECO:0000256" key="13">
    <source>
        <dbReference type="ARBA" id="ARBA00024209"/>
    </source>
</evidence>
<accession>A0A2R6QY96</accession>
<dbReference type="InterPro" id="IPR013083">
    <property type="entry name" value="Znf_RING/FYVE/PHD"/>
</dbReference>
<evidence type="ECO:0000256" key="10">
    <source>
        <dbReference type="ARBA" id="ARBA00022833"/>
    </source>
</evidence>
<evidence type="ECO:0000256" key="3">
    <source>
        <dbReference type="ARBA" id="ARBA00004906"/>
    </source>
</evidence>
<dbReference type="InParanoid" id="A0A2R6QY96"/>
<evidence type="ECO:0000256" key="15">
    <source>
        <dbReference type="SAM" id="MobiDB-lite"/>
    </source>
</evidence>
<keyword evidence="5" id="KW-0808">Transferase</keyword>
<evidence type="ECO:0000256" key="5">
    <source>
        <dbReference type="ARBA" id="ARBA00022679"/>
    </source>
</evidence>
<dbReference type="OMA" id="ESEHRYG"/>
<dbReference type="Proteomes" id="UP000241394">
    <property type="component" value="Chromosome LG11"/>
</dbReference>
<sequence>MHKDSFMVPSIPTPLSLVKQTPQSLSLLKPTIPSSSRPPCAIAHMEIPPPPPPGDNLFQAKTKITPTMAIILVCLMSFFFVMCCVSIYARHLVERRLADAARFTTLESHGVGSGRRSRRRAPARGLDPSLIDSFPTFLYSEVKALKIDDMSLECAVCLNEFEDLENLRFLPRCCHVFHSECIDAWLASHVTCPVCRSNLIPKPGESIEISSPNPFDSGRNHDPEPESIVQIESPEIVSTVEILDRNCERFTLRLPEEVRSRLVTTGLSRTKSCVAFPRARSERNGFRTRSGGAGYERFDRSERPNRWWFVATPPVFSRGGSGRTPRVGGDGEEVTATPKSLLTAVTAPLHRLIPRSESEHRYGEDGERSSDRLRSDGQT</sequence>
<dbReference type="PANTHER" id="PTHR14155">
    <property type="entry name" value="RING FINGER DOMAIN-CONTAINING"/>
    <property type="match status" value="1"/>
</dbReference>
<dbReference type="PROSITE" id="PS50089">
    <property type="entry name" value="ZF_RING_2"/>
    <property type="match status" value="1"/>
</dbReference>
<keyword evidence="7" id="KW-0479">Metal-binding</keyword>
<evidence type="ECO:0000256" key="16">
    <source>
        <dbReference type="SAM" id="Phobius"/>
    </source>
</evidence>
<dbReference type="SUPFAM" id="SSF57850">
    <property type="entry name" value="RING/U-box"/>
    <property type="match status" value="1"/>
</dbReference>
<dbReference type="STRING" id="1590841.A0A2R6QY96"/>
<dbReference type="EC" id="2.3.2.27" evidence="4"/>
<evidence type="ECO:0000256" key="7">
    <source>
        <dbReference type="ARBA" id="ARBA00022723"/>
    </source>
</evidence>
<dbReference type="FunFam" id="3.30.40.10:FF:000187">
    <property type="entry name" value="E3 ubiquitin-protein ligase ATL6"/>
    <property type="match status" value="1"/>
</dbReference>
<reference evidence="19" key="2">
    <citation type="journal article" date="2018" name="BMC Genomics">
        <title>A manually annotated Actinidia chinensis var. chinensis (kiwifruit) genome highlights the challenges associated with draft genomes and gene prediction in plants.</title>
        <authorList>
            <person name="Pilkington S.M."/>
            <person name="Crowhurst R."/>
            <person name="Hilario E."/>
            <person name="Nardozza S."/>
            <person name="Fraser L."/>
            <person name="Peng Y."/>
            <person name="Gunaseelan K."/>
            <person name="Simpson R."/>
            <person name="Tahir J."/>
            <person name="Deroles S.C."/>
            <person name="Templeton K."/>
            <person name="Luo Z."/>
            <person name="Davy M."/>
            <person name="Cheng C."/>
            <person name="McNeilage M."/>
            <person name="Scaglione D."/>
            <person name="Liu Y."/>
            <person name="Zhang Q."/>
            <person name="Datson P."/>
            <person name="De Silva N."/>
            <person name="Gardiner S.E."/>
            <person name="Bassett H."/>
            <person name="Chagne D."/>
            <person name="McCallum J."/>
            <person name="Dzierzon H."/>
            <person name="Deng C."/>
            <person name="Wang Y.Y."/>
            <person name="Barron L."/>
            <person name="Manako K."/>
            <person name="Bowen J."/>
            <person name="Foster T.M."/>
            <person name="Erridge Z.A."/>
            <person name="Tiffin H."/>
            <person name="Waite C.N."/>
            <person name="Davies K.M."/>
            <person name="Grierson E.P."/>
            <person name="Laing W.A."/>
            <person name="Kirk R."/>
            <person name="Chen X."/>
            <person name="Wood M."/>
            <person name="Montefiori M."/>
            <person name="Brummell D.A."/>
            <person name="Schwinn K.E."/>
            <person name="Catanach A."/>
            <person name="Fullerton C."/>
            <person name="Li D."/>
            <person name="Meiyalaghan S."/>
            <person name="Nieuwenhuizen N."/>
            <person name="Read N."/>
            <person name="Prakash R."/>
            <person name="Hunter D."/>
            <person name="Zhang H."/>
            <person name="McKenzie M."/>
            <person name="Knabel M."/>
            <person name="Harris A."/>
            <person name="Allan A.C."/>
            <person name="Gleave A."/>
            <person name="Chen A."/>
            <person name="Janssen B.J."/>
            <person name="Plunkett B."/>
            <person name="Ampomah-Dwamena C."/>
            <person name="Voogd C."/>
            <person name="Leif D."/>
            <person name="Lafferty D."/>
            <person name="Souleyre E.J.F."/>
            <person name="Varkonyi-Gasic E."/>
            <person name="Gambi F."/>
            <person name="Hanley J."/>
            <person name="Yao J.L."/>
            <person name="Cheung J."/>
            <person name="David K.M."/>
            <person name="Warren B."/>
            <person name="Marsh K."/>
            <person name="Snowden K.C."/>
            <person name="Lin-Wang K."/>
            <person name="Brian L."/>
            <person name="Martinez-Sanchez M."/>
            <person name="Wang M."/>
            <person name="Ileperuma N."/>
            <person name="Macnee N."/>
            <person name="Campin R."/>
            <person name="McAtee P."/>
            <person name="Drummond R.S.M."/>
            <person name="Espley R.V."/>
            <person name="Ireland H.S."/>
            <person name="Wu R."/>
            <person name="Atkinson R.G."/>
            <person name="Karunairetnam S."/>
            <person name="Bulley S."/>
            <person name="Chunkath S."/>
            <person name="Hanley Z."/>
            <person name="Storey R."/>
            <person name="Thrimawithana A.H."/>
            <person name="Thomson S."/>
            <person name="David C."/>
            <person name="Testolin R."/>
            <person name="Huang H."/>
            <person name="Hellens R.P."/>
            <person name="Schaffer R.J."/>
        </authorList>
    </citation>
    <scope>NUCLEOTIDE SEQUENCE [LARGE SCALE GENOMIC DNA]</scope>
    <source>
        <strain evidence="19">cv. Red5</strain>
    </source>
</reference>
<evidence type="ECO:0000256" key="8">
    <source>
        <dbReference type="ARBA" id="ARBA00022771"/>
    </source>
</evidence>
<dbReference type="InterPro" id="IPR053238">
    <property type="entry name" value="RING-H2_zinc_finger"/>
</dbReference>
<reference evidence="18 19" key="1">
    <citation type="submission" date="2017-07" db="EMBL/GenBank/DDBJ databases">
        <title>An improved, manually edited Actinidia chinensis var. chinensis (kiwifruit) genome highlights the challenges associated with draft genomes and gene prediction in plants.</title>
        <authorList>
            <person name="Pilkington S."/>
            <person name="Crowhurst R."/>
            <person name="Hilario E."/>
            <person name="Nardozza S."/>
            <person name="Fraser L."/>
            <person name="Peng Y."/>
            <person name="Gunaseelan K."/>
            <person name="Simpson R."/>
            <person name="Tahir J."/>
            <person name="Deroles S."/>
            <person name="Templeton K."/>
            <person name="Luo Z."/>
            <person name="Davy M."/>
            <person name="Cheng C."/>
            <person name="Mcneilage M."/>
            <person name="Scaglione D."/>
            <person name="Liu Y."/>
            <person name="Zhang Q."/>
            <person name="Datson P."/>
            <person name="De Silva N."/>
            <person name="Gardiner S."/>
            <person name="Bassett H."/>
            <person name="Chagne D."/>
            <person name="Mccallum J."/>
            <person name="Dzierzon H."/>
            <person name="Deng C."/>
            <person name="Wang Y.-Y."/>
            <person name="Barron N."/>
            <person name="Manako K."/>
            <person name="Bowen J."/>
            <person name="Foster T."/>
            <person name="Erridge Z."/>
            <person name="Tiffin H."/>
            <person name="Waite C."/>
            <person name="Davies K."/>
            <person name="Grierson E."/>
            <person name="Laing W."/>
            <person name="Kirk R."/>
            <person name="Chen X."/>
            <person name="Wood M."/>
            <person name="Montefiori M."/>
            <person name="Brummell D."/>
            <person name="Schwinn K."/>
            <person name="Catanach A."/>
            <person name="Fullerton C."/>
            <person name="Li D."/>
            <person name="Meiyalaghan S."/>
            <person name="Nieuwenhuizen N."/>
            <person name="Read N."/>
            <person name="Prakash R."/>
            <person name="Hunter D."/>
            <person name="Zhang H."/>
            <person name="Mckenzie M."/>
            <person name="Knabel M."/>
            <person name="Harris A."/>
            <person name="Allan A."/>
            <person name="Chen A."/>
            <person name="Janssen B."/>
            <person name="Plunkett B."/>
            <person name="Dwamena C."/>
            <person name="Voogd C."/>
            <person name="Leif D."/>
            <person name="Lafferty D."/>
            <person name="Souleyre E."/>
            <person name="Varkonyi-Gasic E."/>
            <person name="Gambi F."/>
            <person name="Hanley J."/>
            <person name="Yao J.-L."/>
            <person name="Cheung J."/>
            <person name="David K."/>
            <person name="Warren B."/>
            <person name="Marsh K."/>
            <person name="Snowden K."/>
            <person name="Lin-Wang K."/>
            <person name="Brian L."/>
            <person name="Martinez-Sanchez M."/>
            <person name="Wang M."/>
            <person name="Ileperuma N."/>
            <person name="Macnee N."/>
            <person name="Campin R."/>
            <person name="Mcatee P."/>
            <person name="Drummond R."/>
            <person name="Espley R."/>
            <person name="Ireland H."/>
            <person name="Wu R."/>
            <person name="Atkinson R."/>
            <person name="Karunairetnam S."/>
            <person name="Bulley S."/>
            <person name="Chunkath S."/>
            <person name="Hanley Z."/>
            <person name="Storey R."/>
            <person name="Thrimawithana A."/>
            <person name="Thomson S."/>
            <person name="David C."/>
            <person name="Testolin R."/>
        </authorList>
    </citation>
    <scope>NUCLEOTIDE SEQUENCE [LARGE SCALE GENOMIC DNA]</scope>
    <source>
        <strain evidence="19">cv. Red5</strain>
        <tissue evidence="18">Young leaf</tissue>
    </source>
</reference>
<dbReference type="Gramene" id="PSS17377">
    <property type="protein sequence ID" value="PSS17377"/>
    <property type="gene ID" value="CEY00_Acc12164"/>
</dbReference>
<dbReference type="CDD" id="cd16461">
    <property type="entry name" value="RING-H2_EL5-like"/>
    <property type="match status" value="1"/>
</dbReference>
<proteinExistence type="inferred from homology"/>
<evidence type="ECO:0000256" key="4">
    <source>
        <dbReference type="ARBA" id="ARBA00012483"/>
    </source>
</evidence>
<dbReference type="AlphaFoldDB" id="A0A2R6QY96"/>
<comment type="catalytic activity">
    <reaction evidence="1">
        <text>S-ubiquitinyl-[E2 ubiquitin-conjugating enzyme]-L-cysteine + [acceptor protein]-L-lysine = [E2 ubiquitin-conjugating enzyme]-L-cysteine + N(6)-ubiquitinyl-[acceptor protein]-L-lysine.</text>
        <dbReference type="EC" id="2.3.2.27"/>
    </reaction>
</comment>
<keyword evidence="10" id="KW-0862">Zinc</keyword>
<comment type="subcellular location">
    <subcellularLocation>
        <location evidence="2">Membrane</location>
        <topology evidence="2">Single-pass membrane protein</topology>
    </subcellularLocation>
</comment>
<evidence type="ECO:0000256" key="14">
    <source>
        <dbReference type="PROSITE-ProRule" id="PRU00175"/>
    </source>
</evidence>
<organism evidence="18 19">
    <name type="scientific">Actinidia chinensis var. chinensis</name>
    <name type="common">Chinese soft-hair kiwi</name>
    <dbReference type="NCBI Taxonomy" id="1590841"/>
    <lineage>
        <taxon>Eukaryota</taxon>
        <taxon>Viridiplantae</taxon>
        <taxon>Streptophyta</taxon>
        <taxon>Embryophyta</taxon>
        <taxon>Tracheophyta</taxon>
        <taxon>Spermatophyta</taxon>
        <taxon>Magnoliopsida</taxon>
        <taxon>eudicotyledons</taxon>
        <taxon>Gunneridae</taxon>
        <taxon>Pentapetalae</taxon>
        <taxon>asterids</taxon>
        <taxon>Ericales</taxon>
        <taxon>Actinidiaceae</taxon>
        <taxon>Actinidia</taxon>
    </lineage>
</organism>
<keyword evidence="9" id="KW-0833">Ubl conjugation pathway</keyword>
<evidence type="ECO:0000256" key="1">
    <source>
        <dbReference type="ARBA" id="ARBA00000900"/>
    </source>
</evidence>
<keyword evidence="6 16" id="KW-0812">Transmembrane</keyword>
<dbReference type="EMBL" id="NKQK01000011">
    <property type="protein sequence ID" value="PSS17377.1"/>
    <property type="molecule type" value="Genomic_DNA"/>
</dbReference>
<protein>
    <recommendedName>
        <fullName evidence="4">RING-type E3 ubiquitin transferase</fullName>
        <ecNumber evidence="4">2.3.2.27</ecNumber>
    </recommendedName>
</protein>
<dbReference type="PANTHER" id="PTHR14155:SF263">
    <property type="entry name" value="E3 UBIQUITIN-PROTEIN LIGASE ATL6"/>
    <property type="match status" value="1"/>
</dbReference>
<evidence type="ECO:0000256" key="12">
    <source>
        <dbReference type="ARBA" id="ARBA00023136"/>
    </source>
</evidence>
<comment type="similarity">
    <text evidence="13">Belongs to the RING-type zinc finger family. ATL subfamily.</text>
</comment>
<keyword evidence="19" id="KW-1185">Reference proteome</keyword>
<evidence type="ECO:0000256" key="6">
    <source>
        <dbReference type="ARBA" id="ARBA00022692"/>
    </source>
</evidence>
<feature type="compositionally biased region" description="Basic and acidic residues" evidence="15">
    <location>
        <begin position="354"/>
        <end position="379"/>
    </location>
</feature>
<dbReference type="InterPro" id="IPR001841">
    <property type="entry name" value="Znf_RING"/>
</dbReference>
<feature type="domain" description="RING-type" evidence="17">
    <location>
        <begin position="154"/>
        <end position="196"/>
    </location>
</feature>
<dbReference type="OrthoDB" id="8062037at2759"/>
<name>A0A2R6QY96_ACTCC</name>
<evidence type="ECO:0000313" key="19">
    <source>
        <dbReference type="Proteomes" id="UP000241394"/>
    </source>
</evidence>
<feature type="region of interest" description="Disordered" evidence="15">
    <location>
        <begin position="206"/>
        <end position="228"/>
    </location>
</feature>
<comment type="caution">
    <text evidence="18">The sequence shown here is derived from an EMBL/GenBank/DDBJ whole genome shotgun (WGS) entry which is preliminary data.</text>
</comment>
<comment type="pathway">
    <text evidence="3">Protein modification; protein ubiquitination.</text>
</comment>
<keyword evidence="8 14" id="KW-0863">Zinc-finger</keyword>
<evidence type="ECO:0000313" key="18">
    <source>
        <dbReference type="EMBL" id="PSS17377.1"/>
    </source>
</evidence>
<evidence type="ECO:0000256" key="9">
    <source>
        <dbReference type="ARBA" id="ARBA00022786"/>
    </source>
</evidence>
<dbReference type="SMART" id="SM00184">
    <property type="entry name" value="RING"/>
    <property type="match status" value="1"/>
</dbReference>